<dbReference type="InterPro" id="IPR032783">
    <property type="entry name" value="AraC_lig"/>
</dbReference>
<feature type="domain" description="HTH araC/xylS-type" evidence="5">
    <location>
        <begin position="182"/>
        <end position="280"/>
    </location>
</feature>
<keyword evidence="1" id="KW-0805">Transcription regulation</keyword>
<dbReference type="PROSITE" id="PS00041">
    <property type="entry name" value="HTH_ARAC_FAMILY_1"/>
    <property type="match status" value="1"/>
</dbReference>
<evidence type="ECO:0000256" key="3">
    <source>
        <dbReference type="ARBA" id="ARBA00023159"/>
    </source>
</evidence>
<evidence type="ECO:0000256" key="4">
    <source>
        <dbReference type="ARBA" id="ARBA00023163"/>
    </source>
</evidence>
<dbReference type="InterPro" id="IPR009057">
    <property type="entry name" value="Homeodomain-like_sf"/>
</dbReference>
<dbReference type="InterPro" id="IPR018062">
    <property type="entry name" value="HTH_AraC-typ_CS"/>
</dbReference>
<dbReference type="InterPro" id="IPR014710">
    <property type="entry name" value="RmlC-like_jellyroll"/>
</dbReference>
<evidence type="ECO:0000313" key="7">
    <source>
        <dbReference type="Proteomes" id="UP000603200"/>
    </source>
</evidence>
<dbReference type="InterPro" id="IPR037923">
    <property type="entry name" value="HTH-like"/>
</dbReference>
<dbReference type="EMBL" id="BOMN01000112">
    <property type="protein sequence ID" value="GIE24670.1"/>
    <property type="molecule type" value="Genomic_DNA"/>
</dbReference>
<dbReference type="Pfam" id="PF12833">
    <property type="entry name" value="HTH_18"/>
    <property type="match status" value="1"/>
</dbReference>
<keyword evidence="4" id="KW-0804">Transcription</keyword>
<keyword evidence="7" id="KW-1185">Reference proteome</keyword>
<dbReference type="InterPro" id="IPR018060">
    <property type="entry name" value="HTH_AraC"/>
</dbReference>
<dbReference type="InterPro" id="IPR050204">
    <property type="entry name" value="AraC_XylS_family_regulators"/>
</dbReference>
<dbReference type="PROSITE" id="PS01124">
    <property type="entry name" value="HTH_ARAC_FAMILY_2"/>
    <property type="match status" value="1"/>
</dbReference>
<dbReference type="SUPFAM" id="SSF51215">
    <property type="entry name" value="Regulatory protein AraC"/>
    <property type="match status" value="1"/>
</dbReference>
<dbReference type="Gene3D" id="2.60.120.10">
    <property type="entry name" value="Jelly Rolls"/>
    <property type="match status" value="1"/>
</dbReference>
<evidence type="ECO:0000256" key="2">
    <source>
        <dbReference type="ARBA" id="ARBA00023125"/>
    </source>
</evidence>
<keyword evidence="3" id="KW-0010">Activator</keyword>
<dbReference type="PANTHER" id="PTHR46796:SF7">
    <property type="entry name" value="ARAC FAMILY TRANSCRIPTIONAL REGULATOR"/>
    <property type="match status" value="1"/>
</dbReference>
<evidence type="ECO:0000259" key="5">
    <source>
        <dbReference type="PROSITE" id="PS01124"/>
    </source>
</evidence>
<keyword evidence="2" id="KW-0238">DNA-binding</keyword>
<reference evidence="6 7" key="1">
    <citation type="submission" date="2021-01" db="EMBL/GenBank/DDBJ databases">
        <title>Whole genome shotgun sequence of Actinoplanes humidus NBRC 14915.</title>
        <authorList>
            <person name="Komaki H."/>
            <person name="Tamura T."/>
        </authorList>
    </citation>
    <scope>NUCLEOTIDE SEQUENCE [LARGE SCALE GENOMIC DNA]</scope>
    <source>
        <strain evidence="6 7">NBRC 14915</strain>
    </source>
</reference>
<accession>A0ABQ4A1D6</accession>
<protein>
    <submittedName>
        <fullName evidence="6">AraC family transcriptional regulator</fullName>
    </submittedName>
</protein>
<gene>
    <name evidence="6" type="ORF">Ahu01nite_077720</name>
</gene>
<evidence type="ECO:0000256" key="1">
    <source>
        <dbReference type="ARBA" id="ARBA00023015"/>
    </source>
</evidence>
<dbReference type="Gene3D" id="1.10.10.60">
    <property type="entry name" value="Homeodomain-like"/>
    <property type="match status" value="2"/>
</dbReference>
<dbReference type="SUPFAM" id="SSF46689">
    <property type="entry name" value="Homeodomain-like"/>
    <property type="match status" value="2"/>
</dbReference>
<evidence type="ECO:0000313" key="6">
    <source>
        <dbReference type="EMBL" id="GIE24670.1"/>
    </source>
</evidence>
<sequence>MRETAFSMCDTLTIMDVLSDAVATLRIGRPHSSIVRLTSDRALGAVAGAGFHVVLEGSCLVTTASTPPVPLAAGDVVFLPRGSAHGLSGTDAVLLCGAYLLDRSRSHPLLDGLPPVIHLPSGSCDGLRTTVDLVGAELRGPRPGADAMLPALLDVLLLQMLRAHYSESDTGWAATLRDPAVAAVLRAIHGDVASPWTVPALAAEAGLSRASLGRRFTALVGRPPLSYLTWWRMTVAAGLLTASAAPLATIARQVGYTSEFAFAAAFKRSHGRPPGVFRRESAPPGVLSL</sequence>
<dbReference type="PANTHER" id="PTHR46796">
    <property type="entry name" value="HTH-TYPE TRANSCRIPTIONAL ACTIVATOR RHAS-RELATED"/>
    <property type="match status" value="1"/>
</dbReference>
<name>A0ABQ4A1D6_9ACTN</name>
<dbReference type="Proteomes" id="UP000603200">
    <property type="component" value="Unassembled WGS sequence"/>
</dbReference>
<dbReference type="SMART" id="SM00342">
    <property type="entry name" value="HTH_ARAC"/>
    <property type="match status" value="1"/>
</dbReference>
<comment type="caution">
    <text evidence="6">The sequence shown here is derived from an EMBL/GenBank/DDBJ whole genome shotgun (WGS) entry which is preliminary data.</text>
</comment>
<dbReference type="Pfam" id="PF12852">
    <property type="entry name" value="Cupin_6"/>
    <property type="match status" value="1"/>
</dbReference>
<organism evidence="6 7">
    <name type="scientific">Winogradskya humida</name>
    <dbReference type="NCBI Taxonomy" id="113566"/>
    <lineage>
        <taxon>Bacteria</taxon>
        <taxon>Bacillati</taxon>
        <taxon>Actinomycetota</taxon>
        <taxon>Actinomycetes</taxon>
        <taxon>Micromonosporales</taxon>
        <taxon>Micromonosporaceae</taxon>
        <taxon>Winogradskya</taxon>
    </lineage>
</organism>
<proteinExistence type="predicted"/>